<keyword evidence="6 8" id="KW-0472">Membrane</keyword>
<evidence type="ECO:0000256" key="3">
    <source>
        <dbReference type="ARBA" id="ARBA00022475"/>
    </source>
</evidence>
<dbReference type="RefSeq" id="WP_419191600.1">
    <property type="nucleotide sequence ID" value="NZ_CP036287.1"/>
</dbReference>
<keyword evidence="3" id="KW-1003">Cell membrane</keyword>
<evidence type="ECO:0000313" key="13">
    <source>
        <dbReference type="EMBL" id="QDU68220.1"/>
    </source>
</evidence>
<dbReference type="GO" id="GO:0008381">
    <property type="term" value="F:mechanosensitive monoatomic ion channel activity"/>
    <property type="evidence" value="ECO:0007669"/>
    <property type="project" value="InterPro"/>
</dbReference>
<dbReference type="EMBL" id="CP036287">
    <property type="protein sequence ID" value="QDU68220.1"/>
    <property type="molecule type" value="Genomic_DNA"/>
</dbReference>
<dbReference type="InterPro" id="IPR049142">
    <property type="entry name" value="MS_channel_1st"/>
</dbReference>
<feature type="domain" description="Mechanosensitive ion channel MscS" evidence="10">
    <location>
        <begin position="216"/>
        <end position="282"/>
    </location>
</feature>
<evidence type="ECO:0000256" key="8">
    <source>
        <dbReference type="SAM" id="Phobius"/>
    </source>
</evidence>
<feature type="domain" description="Mechanosensitive ion channel MscS C-terminal" evidence="11">
    <location>
        <begin position="289"/>
        <end position="371"/>
    </location>
</feature>
<feature type="transmembrane region" description="Helical" evidence="8">
    <location>
        <begin position="195"/>
        <end position="214"/>
    </location>
</feature>
<feature type="compositionally biased region" description="Polar residues" evidence="7">
    <location>
        <begin position="388"/>
        <end position="407"/>
    </location>
</feature>
<gene>
    <name evidence="13" type="primary">mscS_2</name>
    <name evidence="13" type="ORF">Pla133_33150</name>
</gene>
<dbReference type="InterPro" id="IPR023408">
    <property type="entry name" value="MscS_beta-dom_sf"/>
</dbReference>
<feature type="region of interest" description="Disordered" evidence="7">
    <location>
        <begin position="386"/>
        <end position="407"/>
    </location>
</feature>
<evidence type="ECO:0000259" key="11">
    <source>
        <dbReference type="Pfam" id="PF21082"/>
    </source>
</evidence>
<dbReference type="InterPro" id="IPR045275">
    <property type="entry name" value="MscS_archaea/bacteria_type"/>
</dbReference>
<comment type="subcellular location">
    <subcellularLocation>
        <location evidence="1">Cell membrane</location>
        <topology evidence="1">Multi-pass membrane protein</topology>
    </subcellularLocation>
</comment>
<sequence length="407" mass="42633" precursor="true">MFRNSFIAALALVASSFFASVGYSQQAEVSAFDASLTAFNAASEAATAAPDDADAKKALTEARNALDAAHKAAADALADAGDAEGKTNVDSRYTEATGKIVSFAGGVGLVEGWIKTGKDWVIEDGPGFLVQVIVILVIWMVFKIIAGVVGKATRKALSTPKIKASSLLKEFLIGMAQKAVMAVGVLVILSQLGVAVGPLLAGLGVAGFVLGFALQDTLGNFAAGMMILFYRPYDIGDVVSAGGVTGKVDAMSLVSTTILTPDNQRLIVPNGGIWGGVITNVTANTTRRVDMTFGIGYGDDMAHAERVLTEVVTGHELVLAEPAPVIKVHELGDSSVNFIVRPWTKTGDYWAVYWDLTRAVKERFDAEGISIPFPQRDVHMHQVEITPTAAQGSNSGSAAPASQTSKV</sequence>
<accession>A0A518BMK2</accession>
<evidence type="ECO:0000259" key="12">
    <source>
        <dbReference type="Pfam" id="PF21088"/>
    </source>
</evidence>
<dbReference type="Proteomes" id="UP000316921">
    <property type="component" value="Chromosome"/>
</dbReference>
<comment type="similarity">
    <text evidence="2">Belongs to the MscS (TC 1.A.23) family.</text>
</comment>
<evidence type="ECO:0000256" key="6">
    <source>
        <dbReference type="ARBA" id="ARBA00023136"/>
    </source>
</evidence>
<keyword evidence="9" id="KW-0732">Signal</keyword>
<feature type="transmembrane region" description="Helical" evidence="8">
    <location>
        <begin position="171"/>
        <end position="189"/>
    </location>
</feature>
<dbReference type="InterPro" id="IPR010920">
    <property type="entry name" value="LSM_dom_sf"/>
</dbReference>
<dbReference type="Pfam" id="PF21082">
    <property type="entry name" value="MS_channel_3rd"/>
    <property type="match status" value="1"/>
</dbReference>
<organism evidence="13 14">
    <name type="scientific">Engelhardtia mirabilis</name>
    <dbReference type="NCBI Taxonomy" id="2528011"/>
    <lineage>
        <taxon>Bacteria</taxon>
        <taxon>Pseudomonadati</taxon>
        <taxon>Planctomycetota</taxon>
        <taxon>Planctomycetia</taxon>
        <taxon>Planctomycetia incertae sedis</taxon>
        <taxon>Engelhardtia</taxon>
    </lineage>
</organism>
<evidence type="ECO:0000256" key="2">
    <source>
        <dbReference type="ARBA" id="ARBA00008017"/>
    </source>
</evidence>
<dbReference type="Gene3D" id="2.30.30.60">
    <property type="match status" value="1"/>
</dbReference>
<dbReference type="PANTHER" id="PTHR30221:SF1">
    <property type="entry name" value="SMALL-CONDUCTANCE MECHANOSENSITIVE CHANNEL"/>
    <property type="match status" value="1"/>
</dbReference>
<proteinExistence type="inferred from homology"/>
<evidence type="ECO:0000256" key="1">
    <source>
        <dbReference type="ARBA" id="ARBA00004651"/>
    </source>
</evidence>
<dbReference type="AlphaFoldDB" id="A0A518BMK2"/>
<evidence type="ECO:0000256" key="7">
    <source>
        <dbReference type="SAM" id="MobiDB-lite"/>
    </source>
</evidence>
<dbReference type="InterPro" id="IPR049278">
    <property type="entry name" value="MS_channel_C"/>
</dbReference>
<feature type="domain" description="Mechanosensitive ion channel transmembrane helices 2/3" evidence="12">
    <location>
        <begin position="180"/>
        <end position="215"/>
    </location>
</feature>
<dbReference type="Gene3D" id="3.30.70.100">
    <property type="match status" value="1"/>
</dbReference>
<evidence type="ECO:0000313" key="14">
    <source>
        <dbReference type="Proteomes" id="UP000316921"/>
    </source>
</evidence>
<dbReference type="InterPro" id="IPR011014">
    <property type="entry name" value="MscS_channel_TM-2"/>
</dbReference>
<feature type="chain" id="PRO_5022138897" evidence="9">
    <location>
        <begin position="20"/>
        <end position="407"/>
    </location>
</feature>
<feature type="signal peptide" evidence="9">
    <location>
        <begin position="1"/>
        <end position="19"/>
    </location>
</feature>
<evidence type="ECO:0000256" key="9">
    <source>
        <dbReference type="SAM" id="SignalP"/>
    </source>
</evidence>
<feature type="transmembrane region" description="Helical" evidence="8">
    <location>
        <begin position="128"/>
        <end position="150"/>
    </location>
</feature>
<keyword evidence="5 8" id="KW-1133">Transmembrane helix</keyword>
<evidence type="ECO:0000256" key="4">
    <source>
        <dbReference type="ARBA" id="ARBA00022692"/>
    </source>
</evidence>
<dbReference type="SUPFAM" id="SSF82861">
    <property type="entry name" value="Mechanosensitive channel protein MscS (YggB), transmembrane region"/>
    <property type="match status" value="1"/>
</dbReference>
<dbReference type="PANTHER" id="PTHR30221">
    <property type="entry name" value="SMALL-CONDUCTANCE MECHANOSENSITIVE CHANNEL"/>
    <property type="match status" value="1"/>
</dbReference>
<dbReference type="Gene3D" id="1.10.287.1260">
    <property type="match status" value="1"/>
</dbReference>
<name>A0A518BMK2_9BACT</name>
<reference evidence="13 14" key="1">
    <citation type="submission" date="2019-02" db="EMBL/GenBank/DDBJ databases">
        <title>Deep-cultivation of Planctomycetes and their phenomic and genomic characterization uncovers novel biology.</title>
        <authorList>
            <person name="Wiegand S."/>
            <person name="Jogler M."/>
            <person name="Boedeker C."/>
            <person name="Pinto D."/>
            <person name="Vollmers J."/>
            <person name="Rivas-Marin E."/>
            <person name="Kohn T."/>
            <person name="Peeters S.H."/>
            <person name="Heuer A."/>
            <person name="Rast P."/>
            <person name="Oberbeckmann S."/>
            <person name="Bunk B."/>
            <person name="Jeske O."/>
            <person name="Meyerdierks A."/>
            <person name="Storesund J.E."/>
            <person name="Kallscheuer N."/>
            <person name="Luecker S."/>
            <person name="Lage O.M."/>
            <person name="Pohl T."/>
            <person name="Merkel B.J."/>
            <person name="Hornburger P."/>
            <person name="Mueller R.-W."/>
            <person name="Bruemmer F."/>
            <person name="Labrenz M."/>
            <person name="Spormann A.M."/>
            <person name="Op den Camp H."/>
            <person name="Overmann J."/>
            <person name="Amann R."/>
            <person name="Jetten M.S.M."/>
            <person name="Mascher T."/>
            <person name="Medema M.H."/>
            <person name="Devos D.P."/>
            <person name="Kaster A.-K."/>
            <person name="Ovreas L."/>
            <person name="Rohde M."/>
            <person name="Galperin M.Y."/>
            <person name="Jogler C."/>
        </authorList>
    </citation>
    <scope>NUCLEOTIDE SEQUENCE [LARGE SCALE GENOMIC DNA]</scope>
    <source>
        <strain evidence="13 14">Pla133</strain>
    </source>
</reference>
<evidence type="ECO:0000256" key="5">
    <source>
        <dbReference type="ARBA" id="ARBA00022989"/>
    </source>
</evidence>
<dbReference type="KEGG" id="pbap:Pla133_33150"/>
<dbReference type="SUPFAM" id="SSF82689">
    <property type="entry name" value="Mechanosensitive channel protein MscS (YggB), C-terminal domain"/>
    <property type="match status" value="1"/>
</dbReference>
<dbReference type="Pfam" id="PF00924">
    <property type="entry name" value="MS_channel_2nd"/>
    <property type="match status" value="1"/>
</dbReference>
<dbReference type="GO" id="GO:0005886">
    <property type="term" value="C:plasma membrane"/>
    <property type="evidence" value="ECO:0007669"/>
    <property type="project" value="UniProtKB-SubCell"/>
</dbReference>
<dbReference type="Pfam" id="PF21088">
    <property type="entry name" value="MS_channel_1st"/>
    <property type="match status" value="1"/>
</dbReference>
<protein>
    <submittedName>
        <fullName evidence="13">Small-conductance mechanosensitive channel</fullName>
    </submittedName>
</protein>
<dbReference type="SUPFAM" id="SSF50182">
    <property type="entry name" value="Sm-like ribonucleoproteins"/>
    <property type="match status" value="1"/>
</dbReference>
<dbReference type="InterPro" id="IPR011066">
    <property type="entry name" value="MscS_channel_C_sf"/>
</dbReference>
<keyword evidence="14" id="KW-1185">Reference proteome</keyword>
<evidence type="ECO:0000259" key="10">
    <source>
        <dbReference type="Pfam" id="PF00924"/>
    </source>
</evidence>
<keyword evidence="4 8" id="KW-0812">Transmembrane</keyword>
<dbReference type="InterPro" id="IPR006685">
    <property type="entry name" value="MscS_channel_2nd"/>
</dbReference>